<evidence type="ECO:0000256" key="1">
    <source>
        <dbReference type="ARBA" id="ARBA00007494"/>
    </source>
</evidence>
<evidence type="ECO:0000256" key="2">
    <source>
        <dbReference type="ARBA" id="ARBA00022603"/>
    </source>
</evidence>
<feature type="active site" description="Nucleophile" evidence="6">
    <location>
        <position position="246"/>
    </location>
</feature>
<dbReference type="PROSITE" id="PS01153">
    <property type="entry name" value="NOL1_NOP2_SUN"/>
    <property type="match status" value="1"/>
</dbReference>
<accession>A0ABR7DAE8</accession>
<dbReference type="GO" id="GO:0008168">
    <property type="term" value="F:methyltransferase activity"/>
    <property type="evidence" value="ECO:0007669"/>
    <property type="project" value="UniProtKB-KW"/>
</dbReference>
<dbReference type="PANTHER" id="PTHR22807">
    <property type="entry name" value="NOP2 YEAST -RELATED NOL1/NOP2/FMU SUN DOMAIN-CONTAINING"/>
    <property type="match status" value="1"/>
</dbReference>
<dbReference type="NCBIfam" id="TIGR00446">
    <property type="entry name" value="nop2p"/>
    <property type="match status" value="1"/>
</dbReference>
<feature type="binding site" evidence="6">
    <location>
        <position position="150"/>
    </location>
    <ligand>
        <name>S-adenosyl-L-methionine</name>
        <dbReference type="ChEBI" id="CHEBI:59789"/>
    </ligand>
</feature>
<dbReference type="CDD" id="cd02440">
    <property type="entry name" value="AdoMet_MTases"/>
    <property type="match status" value="1"/>
</dbReference>
<feature type="domain" description="SAM-dependent MTase RsmB/NOP-type" evidence="7">
    <location>
        <begin position="34"/>
        <end position="318"/>
    </location>
</feature>
<dbReference type="Gene3D" id="3.40.50.150">
    <property type="entry name" value="Vaccinia Virus protein VP39"/>
    <property type="match status" value="1"/>
</dbReference>
<keyword evidence="2 6" id="KW-0489">Methyltransferase</keyword>
<dbReference type="InterPro" id="IPR018314">
    <property type="entry name" value="RsmB/NOL1/NOP2-like_CS"/>
</dbReference>
<dbReference type="InterPro" id="IPR029063">
    <property type="entry name" value="SAM-dependent_MTases_sf"/>
</dbReference>
<dbReference type="RefSeq" id="WP_186859426.1">
    <property type="nucleotide sequence ID" value="NZ_JACOOO010000005.1"/>
</dbReference>
<feature type="binding site" evidence="6">
    <location>
        <position position="195"/>
    </location>
    <ligand>
        <name>S-adenosyl-L-methionine</name>
        <dbReference type="ChEBI" id="CHEBI:59789"/>
    </ligand>
</feature>
<evidence type="ECO:0000256" key="5">
    <source>
        <dbReference type="ARBA" id="ARBA00022884"/>
    </source>
</evidence>
<dbReference type="Pfam" id="PF01189">
    <property type="entry name" value="Methyltr_RsmB-F"/>
    <property type="match status" value="1"/>
</dbReference>
<evidence type="ECO:0000256" key="6">
    <source>
        <dbReference type="PROSITE-ProRule" id="PRU01023"/>
    </source>
</evidence>
<proteinExistence type="inferred from homology"/>
<dbReference type="Gene3D" id="3.30.70.1170">
    <property type="entry name" value="Sun protein, domain 3"/>
    <property type="match status" value="1"/>
</dbReference>
<dbReference type="InterPro" id="IPR023267">
    <property type="entry name" value="RCMT"/>
</dbReference>
<protein>
    <submittedName>
        <fullName evidence="8">RsmB/NOP family class I SAM-dependent RNA methyltransferase</fullName>
    </submittedName>
</protein>
<evidence type="ECO:0000256" key="4">
    <source>
        <dbReference type="ARBA" id="ARBA00022691"/>
    </source>
</evidence>
<dbReference type="PROSITE" id="PS51686">
    <property type="entry name" value="SAM_MT_RSMB_NOP"/>
    <property type="match status" value="1"/>
</dbReference>
<keyword evidence="3 6" id="KW-0808">Transferase</keyword>
<gene>
    <name evidence="8" type="ORF">H8S20_04660</name>
</gene>
<dbReference type="InterPro" id="IPR001678">
    <property type="entry name" value="MeTrfase_RsmB-F_NOP2_dom"/>
</dbReference>
<dbReference type="EMBL" id="JACOOO010000005">
    <property type="protein sequence ID" value="MBC5628182.1"/>
    <property type="molecule type" value="Genomic_DNA"/>
</dbReference>
<dbReference type="InterPro" id="IPR049560">
    <property type="entry name" value="MeTrfase_RsmB-F_NOP2_cat"/>
</dbReference>
<dbReference type="PANTHER" id="PTHR22807:SF30">
    <property type="entry name" value="28S RRNA (CYTOSINE(4447)-C(5))-METHYLTRANSFERASE-RELATED"/>
    <property type="match status" value="1"/>
</dbReference>
<dbReference type="InterPro" id="IPR011023">
    <property type="entry name" value="Nop2p"/>
</dbReference>
<reference evidence="8 9" key="1">
    <citation type="submission" date="2020-08" db="EMBL/GenBank/DDBJ databases">
        <title>Genome public.</title>
        <authorList>
            <person name="Liu C."/>
            <person name="Sun Q."/>
        </authorList>
    </citation>
    <scope>NUCLEOTIDE SEQUENCE [LARGE SCALE GENOMIC DNA]</scope>
    <source>
        <strain evidence="8 9">NSJ-6</strain>
    </source>
</reference>
<comment type="caution">
    <text evidence="8">The sequence shown here is derived from an EMBL/GenBank/DDBJ whole genome shotgun (WGS) entry which is preliminary data.</text>
</comment>
<evidence type="ECO:0000313" key="9">
    <source>
        <dbReference type="Proteomes" id="UP000596929"/>
    </source>
</evidence>
<evidence type="ECO:0000256" key="3">
    <source>
        <dbReference type="ARBA" id="ARBA00022679"/>
    </source>
</evidence>
<name>A0ABR7DAE8_9CLOT</name>
<evidence type="ECO:0000313" key="8">
    <source>
        <dbReference type="EMBL" id="MBC5628182.1"/>
    </source>
</evidence>
<keyword evidence="9" id="KW-1185">Reference proteome</keyword>
<evidence type="ECO:0000259" key="7">
    <source>
        <dbReference type="PROSITE" id="PS51686"/>
    </source>
</evidence>
<organism evidence="8 9">
    <name type="scientific">Clostridium hominis</name>
    <dbReference type="NCBI Taxonomy" id="2763036"/>
    <lineage>
        <taxon>Bacteria</taxon>
        <taxon>Bacillati</taxon>
        <taxon>Bacillota</taxon>
        <taxon>Clostridia</taxon>
        <taxon>Eubacteriales</taxon>
        <taxon>Clostridiaceae</taxon>
        <taxon>Clostridium</taxon>
    </lineage>
</organism>
<dbReference type="Proteomes" id="UP000596929">
    <property type="component" value="Unassembled WGS sequence"/>
</dbReference>
<keyword evidence="4 6" id="KW-0949">S-adenosyl-L-methionine</keyword>
<keyword evidence="5 6" id="KW-0694">RNA-binding</keyword>
<dbReference type="PRINTS" id="PR02008">
    <property type="entry name" value="RCMTFAMILY"/>
</dbReference>
<feature type="binding site" evidence="6">
    <location>
        <position position="177"/>
    </location>
    <ligand>
        <name>S-adenosyl-L-methionine</name>
        <dbReference type="ChEBI" id="CHEBI:59789"/>
    </ligand>
</feature>
<dbReference type="GO" id="GO:0032259">
    <property type="term" value="P:methylation"/>
    <property type="evidence" value="ECO:0007669"/>
    <property type="project" value="UniProtKB-KW"/>
</dbReference>
<dbReference type="SUPFAM" id="SSF53335">
    <property type="entry name" value="S-adenosyl-L-methionine-dependent methyltransferases"/>
    <property type="match status" value="1"/>
</dbReference>
<feature type="binding site" evidence="6">
    <location>
        <begin position="126"/>
        <end position="132"/>
    </location>
    <ligand>
        <name>S-adenosyl-L-methionine</name>
        <dbReference type="ChEBI" id="CHEBI:59789"/>
    </ligand>
</feature>
<sequence length="319" mass="36740">MAVGIGIKGVRELFPEYYLEMLYEIYTPKEVDLILKSYLLGRKTTFRINRLKEDGDKVLDELKRKNIKVDRCTCYKDVYILKEKQDRLLQGLEAYKNGNIYLQNLSSIMPAEILDVNKKDKVLDMCAAPGGKTLKLAEKMNNEGVIVANEVNKIRYERLKFNLEKLGAKNVTSLNLDGRRLMHIYKEYFDKILLDVPCSGEGTINIKNTKKLKLLKNSPFVKVQKELIQSAFVALKKGGIILYSTCTISPQENEEVINYLLKRHKDAEILTINLNITNYKSGIISFKDKVYDERIGKSIRIIPNEFMEGFYICLISKKS</sequence>
<comment type="similarity">
    <text evidence="1 6">Belongs to the class I-like SAM-binding methyltransferase superfamily. RsmB/NOP family.</text>
</comment>